<keyword evidence="4 10" id="KW-0547">Nucleotide-binding</keyword>
<evidence type="ECO:0000259" key="11">
    <source>
        <dbReference type="PROSITE" id="PS50067"/>
    </source>
</evidence>
<keyword evidence="2" id="KW-0963">Cytoplasm</keyword>
<gene>
    <name evidence="12" type="ORF">OBRU01_11474</name>
</gene>
<dbReference type="FunFam" id="3.40.850.10:FF:000167">
    <property type="entry name" value="Uncharacterized protein"/>
    <property type="match status" value="1"/>
</dbReference>
<dbReference type="GO" id="GO:0003777">
    <property type="term" value="F:microtubule motor activity"/>
    <property type="evidence" value="ECO:0007669"/>
    <property type="project" value="InterPro"/>
</dbReference>
<dbReference type="InterPro" id="IPR027417">
    <property type="entry name" value="P-loop_NTPase"/>
</dbReference>
<evidence type="ECO:0000256" key="5">
    <source>
        <dbReference type="ARBA" id="ARBA00022840"/>
    </source>
</evidence>
<dbReference type="InterPro" id="IPR019821">
    <property type="entry name" value="Kinesin_motor_CS"/>
</dbReference>
<reference evidence="12 13" key="1">
    <citation type="journal article" date="2015" name="Genome Biol. Evol.">
        <title>The genome of winter moth (Operophtera brumata) provides a genomic perspective on sexual dimorphism and phenology.</title>
        <authorList>
            <person name="Derks M.F."/>
            <person name="Smit S."/>
            <person name="Salis L."/>
            <person name="Schijlen E."/>
            <person name="Bossers A."/>
            <person name="Mateman C."/>
            <person name="Pijl A.S."/>
            <person name="de Ridder D."/>
            <person name="Groenen M.A."/>
            <person name="Visser M.E."/>
            <person name="Megens H.J."/>
        </authorList>
    </citation>
    <scope>NUCLEOTIDE SEQUENCE [LARGE SCALE GENOMIC DNA]</scope>
    <source>
        <strain evidence="12">WM2013NL</strain>
        <tissue evidence="12">Head and thorax</tissue>
    </source>
</reference>
<dbReference type="Pfam" id="PF00498">
    <property type="entry name" value="FHA"/>
    <property type="match status" value="1"/>
</dbReference>
<keyword evidence="5 10" id="KW-0067">ATP-binding</keyword>
<evidence type="ECO:0000313" key="12">
    <source>
        <dbReference type="EMBL" id="KOB73001.1"/>
    </source>
</evidence>
<dbReference type="InterPro" id="IPR000253">
    <property type="entry name" value="FHA_dom"/>
</dbReference>
<dbReference type="InterPro" id="IPR001752">
    <property type="entry name" value="Kinesin_motor_dom"/>
</dbReference>
<dbReference type="GO" id="GO:0008017">
    <property type="term" value="F:microtubule binding"/>
    <property type="evidence" value="ECO:0007669"/>
    <property type="project" value="InterPro"/>
</dbReference>
<dbReference type="AlphaFoldDB" id="A0A0L7LCR4"/>
<proteinExistence type="inferred from homology"/>
<dbReference type="SMART" id="SM00129">
    <property type="entry name" value="KISc"/>
    <property type="match status" value="1"/>
</dbReference>
<dbReference type="Gene3D" id="3.40.850.10">
    <property type="entry name" value="Kinesin motor domain"/>
    <property type="match status" value="1"/>
</dbReference>
<dbReference type="PRINTS" id="PR00380">
    <property type="entry name" value="KINESINHEAVY"/>
</dbReference>
<evidence type="ECO:0000256" key="1">
    <source>
        <dbReference type="ARBA" id="ARBA00004245"/>
    </source>
</evidence>
<dbReference type="InterPro" id="IPR008984">
    <property type="entry name" value="SMAD_FHA_dom_sf"/>
</dbReference>
<dbReference type="Pfam" id="PF16183">
    <property type="entry name" value="Kinesin_assoc"/>
    <property type="match status" value="1"/>
</dbReference>
<dbReference type="SUPFAM" id="SSF49879">
    <property type="entry name" value="SMAD/FHA domain"/>
    <property type="match status" value="1"/>
</dbReference>
<dbReference type="Gene3D" id="2.60.200.20">
    <property type="match status" value="1"/>
</dbReference>
<sequence>MINSHQLTNVHLKTRFSDVYPLAGAHIGEIVNNKFCSQDIDNLMTEGNKSRTVAATNMNSESSRSHAVFSVVLTQTLTDVASGVQGEKVARLSLVDLAGSERAVKTGAVGDRLKEGSNINKSLTTLGLVISKLADQSSGKPNKDKFVPYRDSVLTWLLKDNLGGNSKTVMVATVSPAADNYEETLSTLRYADRAKRIVNHAVVNEDPNARIIRELRQEVEALKEMLKHATGSPVGEDVHEQLAQSEHLMKEMSRTQSSEYNTDVPHSLFQDRTLVGADSSADIQLSGLGIQPQHCLLLVEGGGLYLEPLGSARCFVNGTPVVSRVRLGHADRVLWGNHHFFRPIDYNFARDEIMLNELSNDPIQTAIYRLEKQHEEDKQGKLTACTPTTAARVERWAAERDDTFKRSLGRLKADILRANALVQEANFLAEEMRRNTRFSVTLQIPPQNLSPNRKEPKEKTVDPFYESQENHNLIGVANVTIRVVIKQASGLPPSLSHFVFCQYSVWSGFEPVVVPPLVSADTPPAPVLPASPRHQPQVAFRFDHSRDFTISVWGHRSAGFSRAHGNWEVEQQQAAKARSLADRWAELTRKIQLWVEIHELNDQGEYAPVEVAQRNDMLTGGVYQLRQGQQRRLAVRVKPAQNSGTLPIICQHIQPLDSYQDEDLAVLRERWSDALVRRRQHLHAQLQKLVNMSPSMKNERDMEREQSLVEQWVSLTEERNAVSIQLECCLVVCRHFVLKRQS</sequence>
<evidence type="ECO:0000256" key="9">
    <source>
        <dbReference type="PROSITE-ProRule" id="PRU00283"/>
    </source>
</evidence>
<name>A0A0L7LCR4_OPEBR</name>
<protein>
    <recommendedName>
        <fullName evidence="10">Kinesin-like protein</fullName>
    </recommendedName>
</protein>
<dbReference type="STRING" id="104452.A0A0L7LCR4"/>
<dbReference type="EMBL" id="JTDY01001749">
    <property type="protein sequence ID" value="KOB73001.1"/>
    <property type="molecule type" value="Genomic_DNA"/>
</dbReference>
<dbReference type="Pfam" id="PF12423">
    <property type="entry name" value="KIF1B"/>
    <property type="match status" value="1"/>
</dbReference>
<keyword evidence="13" id="KW-1185">Reference proteome</keyword>
<evidence type="ECO:0000256" key="8">
    <source>
        <dbReference type="ARBA" id="ARBA00023212"/>
    </source>
</evidence>
<evidence type="ECO:0000256" key="6">
    <source>
        <dbReference type="ARBA" id="ARBA00023054"/>
    </source>
</evidence>
<comment type="similarity">
    <text evidence="9 10">Belongs to the TRAFAC class myosin-kinesin ATPase superfamily. Kinesin family.</text>
</comment>
<comment type="caution">
    <text evidence="9">Lacks conserved residue(s) required for the propagation of feature annotation.</text>
</comment>
<dbReference type="PROSITE" id="PS50067">
    <property type="entry name" value="KINESIN_MOTOR_2"/>
    <property type="match status" value="1"/>
</dbReference>
<accession>A0A0L7LCR4</accession>
<feature type="domain" description="Kinesin motor" evidence="11">
    <location>
        <begin position="37"/>
        <end position="197"/>
    </location>
</feature>
<keyword evidence="8" id="KW-0206">Cytoskeleton</keyword>
<dbReference type="InterPro" id="IPR022140">
    <property type="entry name" value="Kinesin-like_KIF1-typ"/>
</dbReference>
<dbReference type="PROSITE" id="PS00411">
    <property type="entry name" value="KINESIN_MOTOR_1"/>
    <property type="match status" value="1"/>
</dbReference>
<dbReference type="SUPFAM" id="SSF52540">
    <property type="entry name" value="P-loop containing nucleoside triphosphate hydrolases"/>
    <property type="match status" value="1"/>
</dbReference>
<evidence type="ECO:0000256" key="4">
    <source>
        <dbReference type="ARBA" id="ARBA00022741"/>
    </source>
</evidence>
<dbReference type="PANTHER" id="PTHR47117">
    <property type="entry name" value="STAR-RELATED LIPID TRANSFER PROTEIN 9"/>
    <property type="match status" value="1"/>
</dbReference>
<evidence type="ECO:0000256" key="10">
    <source>
        <dbReference type="RuleBase" id="RU000394"/>
    </source>
</evidence>
<evidence type="ECO:0000313" key="13">
    <source>
        <dbReference type="Proteomes" id="UP000037510"/>
    </source>
</evidence>
<evidence type="ECO:0000256" key="7">
    <source>
        <dbReference type="ARBA" id="ARBA00023175"/>
    </source>
</evidence>
<dbReference type="Pfam" id="PF00225">
    <property type="entry name" value="Kinesin"/>
    <property type="match status" value="1"/>
</dbReference>
<keyword evidence="6" id="KW-0175">Coiled coil</keyword>
<comment type="subcellular location">
    <subcellularLocation>
        <location evidence="1">Cytoplasm</location>
        <location evidence="1">Cytoskeleton</location>
    </subcellularLocation>
</comment>
<dbReference type="Proteomes" id="UP000037510">
    <property type="component" value="Unassembled WGS sequence"/>
</dbReference>
<organism evidence="12 13">
    <name type="scientific">Operophtera brumata</name>
    <name type="common">Winter moth</name>
    <name type="synonym">Phalaena brumata</name>
    <dbReference type="NCBI Taxonomy" id="104452"/>
    <lineage>
        <taxon>Eukaryota</taxon>
        <taxon>Metazoa</taxon>
        <taxon>Ecdysozoa</taxon>
        <taxon>Arthropoda</taxon>
        <taxon>Hexapoda</taxon>
        <taxon>Insecta</taxon>
        <taxon>Pterygota</taxon>
        <taxon>Neoptera</taxon>
        <taxon>Endopterygota</taxon>
        <taxon>Lepidoptera</taxon>
        <taxon>Glossata</taxon>
        <taxon>Ditrysia</taxon>
        <taxon>Geometroidea</taxon>
        <taxon>Geometridae</taxon>
        <taxon>Larentiinae</taxon>
        <taxon>Operophtera</taxon>
    </lineage>
</organism>
<dbReference type="SMART" id="SM00240">
    <property type="entry name" value="FHA"/>
    <property type="match status" value="1"/>
</dbReference>
<comment type="caution">
    <text evidence="12">The sequence shown here is derived from an EMBL/GenBank/DDBJ whole genome shotgun (WGS) entry which is preliminary data.</text>
</comment>
<dbReference type="InterPro" id="IPR036961">
    <property type="entry name" value="Kinesin_motor_dom_sf"/>
</dbReference>
<keyword evidence="3 10" id="KW-0493">Microtubule</keyword>
<dbReference type="GO" id="GO:0005524">
    <property type="term" value="F:ATP binding"/>
    <property type="evidence" value="ECO:0007669"/>
    <property type="project" value="UniProtKB-KW"/>
</dbReference>
<dbReference type="InterPro" id="IPR032405">
    <property type="entry name" value="Kinesin_assoc"/>
</dbReference>
<evidence type="ECO:0000256" key="3">
    <source>
        <dbReference type="ARBA" id="ARBA00022701"/>
    </source>
</evidence>
<keyword evidence="7 10" id="KW-0505">Motor protein</keyword>
<dbReference type="GO" id="GO:0005874">
    <property type="term" value="C:microtubule"/>
    <property type="evidence" value="ECO:0007669"/>
    <property type="project" value="UniProtKB-KW"/>
</dbReference>
<dbReference type="Pfam" id="PF12473">
    <property type="entry name" value="DUF3694"/>
    <property type="match status" value="1"/>
</dbReference>
<dbReference type="InterPro" id="IPR022164">
    <property type="entry name" value="Kinesin-like"/>
</dbReference>
<dbReference type="GO" id="GO:0007018">
    <property type="term" value="P:microtubule-based movement"/>
    <property type="evidence" value="ECO:0007669"/>
    <property type="project" value="InterPro"/>
</dbReference>
<evidence type="ECO:0000256" key="2">
    <source>
        <dbReference type="ARBA" id="ARBA00022490"/>
    </source>
</evidence>